<evidence type="ECO:0000313" key="3">
    <source>
        <dbReference type="EMBL" id="RUL84332.1"/>
    </source>
</evidence>
<dbReference type="Proteomes" id="UP000280296">
    <property type="component" value="Unassembled WGS sequence"/>
</dbReference>
<dbReference type="OrthoDB" id="9793726at2"/>
<reference evidence="3 4" key="2">
    <citation type="submission" date="2019-01" db="EMBL/GenBank/DDBJ databases">
        <title>Tautonia sociabilis, a novel thermotolerant planctomycete of Isosphaeraceae family, isolated from a 4000 m deep subterranean habitat.</title>
        <authorList>
            <person name="Kovaleva O.L."/>
            <person name="Elcheninov A.G."/>
            <person name="Van Heerden E."/>
            <person name="Toshchakov S.V."/>
            <person name="Novikov A."/>
            <person name="Bonch-Osmolovskaya E.A."/>
            <person name="Kublanov I.V."/>
        </authorList>
    </citation>
    <scope>NUCLEOTIDE SEQUENCE [LARGE SCALE GENOMIC DNA]</scope>
    <source>
        <strain evidence="3 4">GM2012</strain>
    </source>
</reference>
<protein>
    <submittedName>
        <fullName evidence="3">Glycosyltransferase</fullName>
    </submittedName>
</protein>
<dbReference type="AlphaFoldDB" id="A0A432MEY4"/>
<name>A0A432MEY4_9BACT</name>
<dbReference type="RefSeq" id="WP_126727350.1">
    <property type="nucleotide sequence ID" value="NZ_RYZH01000050.1"/>
</dbReference>
<gene>
    <name evidence="3" type="ORF">TsocGM_20605</name>
</gene>
<dbReference type="PANTHER" id="PTHR46401">
    <property type="entry name" value="GLYCOSYLTRANSFERASE WBBK-RELATED"/>
    <property type="match status" value="1"/>
</dbReference>
<dbReference type="PANTHER" id="PTHR46401:SF2">
    <property type="entry name" value="GLYCOSYLTRANSFERASE WBBK-RELATED"/>
    <property type="match status" value="1"/>
</dbReference>
<comment type="caution">
    <text evidence="3">The sequence shown here is derived from an EMBL/GenBank/DDBJ whole genome shotgun (WGS) entry which is preliminary data.</text>
</comment>
<dbReference type="Pfam" id="PF13692">
    <property type="entry name" value="Glyco_trans_1_4"/>
    <property type="match status" value="1"/>
</dbReference>
<evidence type="ECO:0000256" key="1">
    <source>
        <dbReference type="ARBA" id="ARBA00022679"/>
    </source>
</evidence>
<keyword evidence="4" id="KW-1185">Reference proteome</keyword>
<dbReference type="InterPro" id="IPR022623">
    <property type="entry name" value="Glyco_trans_4"/>
</dbReference>
<reference evidence="3 4" key="1">
    <citation type="submission" date="2018-12" db="EMBL/GenBank/DDBJ databases">
        <authorList>
            <person name="Toschakov S.V."/>
        </authorList>
    </citation>
    <scope>NUCLEOTIDE SEQUENCE [LARGE SCALE GENOMIC DNA]</scope>
    <source>
        <strain evidence="3 4">GM2012</strain>
    </source>
</reference>
<evidence type="ECO:0000313" key="4">
    <source>
        <dbReference type="Proteomes" id="UP000280296"/>
    </source>
</evidence>
<sequence>MDVLFIHQAFPAQFGRLALELARRYGWRCRFLVESLSACPTPSRSMLETLEIHQVPVDPPRPRGGLPWPQVFGGWLEQCSSYRSAFDRLGLRSDLVVAHGGQGAPIAFLREAVSAPIVNYCEYYFPTRFADLTYRVDLPPAEVAPFYPRCINAPTLIALQNADAGYSPTRFQRDSFPERYHPKIEVHFDGIDTELYRPQPAGELILPDGRRIGPGERVVTFVARGLESMRGFDLFVAVASRIARERSDVVFVCAGSEITYYGWDNHHTGGASSFRSWAMERLDAPADRFAFLGHIEPEALAAVLSRSDLHLFPTVPFVPSWSFFNAMACARVVIGAEVAPVLEVIDPGRTGLVAPLFDTDRWAELALEVLARPSEFEPIGRAAADLIRERYSLDACVPDLRDYFERVASGRPPDS</sequence>
<dbReference type="EMBL" id="RYZH01000050">
    <property type="protein sequence ID" value="RUL84332.1"/>
    <property type="molecule type" value="Genomic_DNA"/>
</dbReference>
<feature type="domain" description="Glycosyl transferase family 4" evidence="2">
    <location>
        <begin position="84"/>
        <end position="194"/>
    </location>
</feature>
<organism evidence="3 4">
    <name type="scientific">Tautonia sociabilis</name>
    <dbReference type="NCBI Taxonomy" id="2080755"/>
    <lineage>
        <taxon>Bacteria</taxon>
        <taxon>Pseudomonadati</taxon>
        <taxon>Planctomycetota</taxon>
        <taxon>Planctomycetia</taxon>
        <taxon>Isosphaerales</taxon>
        <taxon>Isosphaeraceae</taxon>
        <taxon>Tautonia</taxon>
    </lineage>
</organism>
<dbReference type="Pfam" id="PF12000">
    <property type="entry name" value="Glyco_trans_4_3"/>
    <property type="match status" value="1"/>
</dbReference>
<dbReference type="SUPFAM" id="SSF53756">
    <property type="entry name" value="UDP-Glycosyltransferase/glycogen phosphorylase"/>
    <property type="match status" value="1"/>
</dbReference>
<dbReference type="Gene3D" id="3.40.50.2000">
    <property type="entry name" value="Glycogen Phosphorylase B"/>
    <property type="match status" value="2"/>
</dbReference>
<dbReference type="GO" id="GO:0016757">
    <property type="term" value="F:glycosyltransferase activity"/>
    <property type="evidence" value="ECO:0007669"/>
    <property type="project" value="TreeGrafter"/>
</dbReference>
<keyword evidence="1 3" id="KW-0808">Transferase</keyword>
<accession>A0A432MEY4</accession>
<evidence type="ECO:0000259" key="2">
    <source>
        <dbReference type="Pfam" id="PF12000"/>
    </source>
</evidence>
<dbReference type="GO" id="GO:0009103">
    <property type="term" value="P:lipopolysaccharide biosynthetic process"/>
    <property type="evidence" value="ECO:0007669"/>
    <property type="project" value="TreeGrafter"/>
</dbReference>
<proteinExistence type="predicted"/>